<reference evidence="7" key="1">
    <citation type="submission" date="2023-06" db="EMBL/GenBank/DDBJ databases">
        <title>Genome-scale phylogeny and comparative genomics of the fungal order Sordariales.</title>
        <authorList>
            <consortium name="Lawrence Berkeley National Laboratory"/>
            <person name="Hensen N."/>
            <person name="Bonometti L."/>
            <person name="Westerberg I."/>
            <person name="Brannstrom I.O."/>
            <person name="Guillou S."/>
            <person name="Cros-Aarteil S."/>
            <person name="Calhoun S."/>
            <person name="Haridas S."/>
            <person name="Kuo A."/>
            <person name="Mondo S."/>
            <person name="Pangilinan J."/>
            <person name="Riley R."/>
            <person name="LaButti K."/>
            <person name="Andreopoulos B."/>
            <person name="Lipzen A."/>
            <person name="Chen C."/>
            <person name="Yanf M."/>
            <person name="Daum C."/>
            <person name="Ng V."/>
            <person name="Clum A."/>
            <person name="Steindorff A."/>
            <person name="Ohm R."/>
            <person name="Martin F."/>
            <person name="Silar P."/>
            <person name="Natvig D."/>
            <person name="Lalanne C."/>
            <person name="Gautier V."/>
            <person name="Ament-velasquez S.L."/>
            <person name="Kruys A."/>
            <person name="Hutchinson M.I."/>
            <person name="Powell A.J."/>
            <person name="Barry K."/>
            <person name="Miller A.N."/>
            <person name="Grigoriev I.V."/>
            <person name="Debuchy R."/>
            <person name="Gladieux P."/>
            <person name="Thoren M.H."/>
            <person name="Johannesson H."/>
        </authorList>
    </citation>
    <scope>NUCLEOTIDE SEQUENCE</scope>
    <source>
        <strain evidence="7">SMH2392-1A</strain>
    </source>
</reference>
<feature type="domain" description="FAD-binding PCMH-type" evidence="6">
    <location>
        <begin position="39"/>
        <end position="210"/>
    </location>
</feature>
<evidence type="ECO:0000256" key="1">
    <source>
        <dbReference type="ARBA" id="ARBA00005466"/>
    </source>
</evidence>
<dbReference type="Proteomes" id="UP001172101">
    <property type="component" value="Unassembled WGS sequence"/>
</dbReference>
<feature type="chain" id="PRO_5041436403" description="FAD-binding PCMH-type domain-containing protein" evidence="5">
    <location>
        <begin position="22"/>
        <end position="480"/>
    </location>
</feature>
<evidence type="ECO:0000259" key="6">
    <source>
        <dbReference type="PROSITE" id="PS51387"/>
    </source>
</evidence>
<dbReference type="AlphaFoldDB" id="A0AA40ATU0"/>
<dbReference type="SUPFAM" id="SSF56176">
    <property type="entry name" value="FAD-binding/transporter-associated domain-like"/>
    <property type="match status" value="1"/>
</dbReference>
<comment type="caution">
    <text evidence="7">The sequence shown here is derived from an EMBL/GenBank/DDBJ whole genome shotgun (WGS) entry which is preliminary data.</text>
</comment>
<keyword evidence="4" id="KW-0560">Oxidoreductase</keyword>
<gene>
    <name evidence="7" type="ORF">B0T26DRAFT_739276</name>
</gene>
<dbReference type="GO" id="GO:0071949">
    <property type="term" value="F:FAD binding"/>
    <property type="evidence" value="ECO:0007669"/>
    <property type="project" value="InterPro"/>
</dbReference>
<keyword evidence="2" id="KW-0285">Flavoprotein</keyword>
<evidence type="ECO:0000313" key="8">
    <source>
        <dbReference type="Proteomes" id="UP001172101"/>
    </source>
</evidence>
<dbReference type="InterPro" id="IPR016169">
    <property type="entry name" value="FAD-bd_PCMH_sub2"/>
</dbReference>
<evidence type="ECO:0000256" key="4">
    <source>
        <dbReference type="ARBA" id="ARBA00023002"/>
    </source>
</evidence>
<evidence type="ECO:0000256" key="3">
    <source>
        <dbReference type="ARBA" id="ARBA00022827"/>
    </source>
</evidence>
<keyword evidence="3" id="KW-0274">FAD</keyword>
<dbReference type="EMBL" id="JAUIRO010000003">
    <property type="protein sequence ID" value="KAK0721903.1"/>
    <property type="molecule type" value="Genomic_DNA"/>
</dbReference>
<dbReference type="InterPro" id="IPR050416">
    <property type="entry name" value="FAD-linked_Oxidoreductase"/>
</dbReference>
<organism evidence="7 8">
    <name type="scientific">Lasiosphaeria miniovina</name>
    <dbReference type="NCBI Taxonomy" id="1954250"/>
    <lineage>
        <taxon>Eukaryota</taxon>
        <taxon>Fungi</taxon>
        <taxon>Dikarya</taxon>
        <taxon>Ascomycota</taxon>
        <taxon>Pezizomycotina</taxon>
        <taxon>Sordariomycetes</taxon>
        <taxon>Sordariomycetidae</taxon>
        <taxon>Sordariales</taxon>
        <taxon>Lasiosphaeriaceae</taxon>
        <taxon>Lasiosphaeria</taxon>
    </lineage>
</organism>
<dbReference type="GO" id="GO:0016491">
    <property type="term" value="F:oxidoreductase activity"/>
    <property type="evidence" value="ECO:0007669"/>
    <property type="project" value="UniProtKB-KW"/>
</dbReference>
<proteinExistence type="inferred from homology"/>
<evidence type="ECO:0000313" key="7">
    <source>
        <dbReference type="EMBL" id="KAK0721903.1"/>
    </source>
</evidence>
<dbReference type="InterPro" id="IPR016166">
    <property type="entry name" value="FAD-bd_PCMH"/>
</dbReference>
<dbReference type="InterPro" id="IPR006094">
    <property type="entry name" value="Oxid_FAD_bind_N"/>
</dbReference>
<accession>A0AA40ATU0</accession>
<dbReference type="Pfam" id="PF01565">
    <property type="entry name" value="FAD_binding_4"/>
    <property type="match status" value="1"/>
</dbReference>
<evidence type="ECO:0000256" key="5">
    <source>
        <dbReference type="SAM" id="SignalP"/>
    </source>
</evidence>
<dbReference type="GeneID" id="85326958"/>
<name>A0AA40ATU0_9PEZI</name>
<dbReference type="PANTHER" id="PTHR42973:SF13">
    <property type="entry name" value="FAD-BINDING PCMH-TYPE DOMAIN-CONTAINING PROTEIN"/>
    <property type="match status" value="1"/>
</dbReference>
<dbReference type="RefSeq" id="XP_060297827.1">
    <property type="nucleotide sequence ID" value="XM_060443688.1"/>
</dbReference>
<sequence length="480" mass="51574">MILSVGTVWLLAFALVAPAYANTCSEVAENTSVESTSCAALKPSCIIFPKNAAEVSAIVSVLNGNNESFAINSGGHNPNNYWSSVAGGPLISTQKLDQVLLDPTTGRVRVGPGQRLDSTAAALQGTGWTFVGGCIGNTGVGGLVLGGGLSYMSAQYGWAASSVLEYELVLANGTIRTVTATNYPGLFKSIKGGGNNFGIVVSYLVQAYRKGTIYGGNIVFVRTPEVDAKILQTVRDFTEYNVDDKAAVIVTAERTNVNLVDSWILFLFYDGAVPPAGTFDNFTSIGPILNTARERTYADLMAFSNWVIVPASIVTIATETIPLPSPENLAAVMYDMHAHWRNVSGTTLAVPGIVASIAWQPFPKRIAAAARERSPDLIDAEPDAHKIILEINYSFLLPADYGRMTETMQATYGGIRDRVLAHQEAGRLPPAYLPLFMNYGFFKQDYFARLKPASRALAHKVAGEVDPQGLFRDRTGGWKP</sequence>
<dbReference type="PANTHER" id="PTHR42973">
    <property type="entry name" value="BINDING OXIDOREDUCTASE, PUTATIVE (AFU_ORTHOLOGUE AFUA_1G17690)-RELATED"/>
    <property type="match status" value="1"/>
</dbReference>
<evidence type="ECO:0000256" key="2">
    <source>
        <dbReference type="ARBA" id="ARBA00022630"/>
    </source>
</evidence>
<keyword evidence="8" id="KW-1185">Reference proteome</keyword>
<dbReference type="Gene3D" id="3.30.465.10">
    <property type="match status" value="1"/>
</dbReference>
<feature type="signal peptide" evidence="5">
    <location>
        <begin position="1"/>
        <end position="21"/>
    </location>
</feature>
<protein>
    <recommendedName>
        <fullName evidence="6">FAD-binding PCMH-type domain-containing protein</fullName>
    </recommendedName>
</protein>
<comment type="similarity">
    <text evidence="1">Belongs to the oxygen-dependent FAD-linked oxidoreductase family.</text>
</comment>
<dbReference type="InterPro" id="IPR036318">
    <property type="entry name" value="FAD-bd_PCMH-like_sf"/>
</dbReference>
<keyword evidence="5" id="KW-0732">Signal</keyword>
<dbReference type="PROSITE" id="PS51387">
    <property type="entry name" value="FAD_PCMH"/>
    <property type="match status" value="1"/>
</dbReference>